<dbReference type="PRINTS" id="PR01406">
    <property type="entry name" value="BBOXZNFINGER"/>
</dbReference>
<feature type="domain" description="RING-type" evidence="14">
    <location>
        <begin position="16"/>
        <end position="57"/>
    </location>
</feature>
<evidence type="ECO:0000256" key="7">
    <source>
        <dbReference type="ARBA" id="ARBA00022679"/>
    </source>
</evidence>
<evidence type="ECO:0000256" key="8">
    <source>
        <dbReference type="ARBA" id="ARBA00022723"/>
    </source>
</evidence>
<dbReference type="PANTHER" id="PTHR24103">
    <property type="entry name" value="E3 UBIQUITIN-PROTEIN LIGASE TRIM"/>
    <property type="match status" value="1"/>
</dbReference>
<evidence type="ECO:0000256" key="4">
    <source>
        <dbReference type="ARBA" id="ARBA00008518"/>
    </source>
</evidence>
<reference evidence="16" key="1">
    <citation type="submission" date="2025-08" db="UniProtKB">
        <authorList>
            <consortium name="Ensembl"/>
        </authorList>
    </citation>
    <scope>IDENTIFICATION</scope>
</reference>
<comment type="similarity">
    <text evidence="4">Belongs to the TRIM/RBCC family.</text>
</comment>
<evidence type="ECO:0000313" key="16">
    <source>
        <dbReference type="Ensembl" id="ENSSMRP00000011080.1"/>
    </source>
</evidence>
<comment type="subcellular location">
    <subcellularLocation>
        <location evidence="2">Cytoplasm</location>
    </subcellularLocation>
</comment>
<dbReference type="EC" id="2.3.2.27" evidence="5"/>
<comment type="pathway">
    <text evidence="3">Protein modification; protein ubiquitination.</text>
</comment>
<sequence length="174" mass="20434">MATRNLVKNFSDEAICSICLEYFKDPVTVDCGHNFCQVCITRCLEEAEGKPSCPQCRETISQRNFRPNRQLTNLVELIKNLQQEIQEEEKRGVCGKHQEPLKLFCKEDRICICVVCDRSKEHKDHNVLPLEEAFKEYKSQIPSLEHKRQKLEALWSDEDQKNRKSLVSGHLKWW</sequence>
<dbReference type="SUPFAM" id="SSF57845">
    <property type="entry name" value="B-box zinc-binding domain"/>
    <property type="match status" value="1"/>
</dbReference>
<dbReference type="InterPro" id="IPR017907">
    <property type="entry name" value="Znf_RING_CS"/>
</dbReference>
<dbReference type="GO" id="GO:0061630">
    <property type="term" value="F:ubiquitin protein ligase activity"/>
    <property type="evidence" value="ECO:0007669"/>
    <property type="project" value="UniProtKB-EC"/>
</dbReference>
<accession>A0A8D0BY46</accession>
<name>A0A8D0BY46_SALMN</name>
<evidence type="ECO:0000313" key="17">
    <source>
        <dbReference type="Proteomes" id="UP000694421"/>
    </source>
</evidence>
<evidence type="ECO:0000259" key="14">
    <source>
        <dbReference type="PROSITE" id="PS50089"/>
    </source>
</evidence>
<evidence type="ECO:0000256" key="9">
    <source>
        <dbReference type="ARBA" id="ARBA00022771"/>
    </source>
</evidence>
<keyword evidence="17" id="KW-1185">Reference proteome</keyword>
<keyword evidence="12" id="KW-0175">Coiled coil</keyword>
<dbReference type="GO" id="GO:0005737">
    <property type="term" value="C:cytoplasm"/>
    <property type="evidence" value="ECO:0007669"/>
    <property type="project" value="UniProtKB-SubCell"/>
</dbReference>
<dbReference type="InterPro" id="IPR000315">
    <property type="entry name" value="Znf_B-box"/>
</dbReference>
<keyword evidence="7" id="KW-0808">Transferase</keyword>
<evidence type="ECO:0000256" key="12">
    <source>
        <dbReference type="ARBA" id="ARBA00023054"/>
    </source>
</evidence>
<dbReference type="Pfam" id="PF15227">
    <property type="entry name" value="zf-C3HC4_4"/>
    <property type="match status" value="1"/>
</dbReference>
<dbReference type="SMART" id="SM00336">
    <property type="entry name" value="BBOX"/>
    <property type="match status" value="1"/>
</dbReference>
<evidence type="ECO:0000256" key="6">
    <source>
        <dbReference type="ARBA" id="ARBA00022490"/>
    </source>
</evidence>
<reference evidence="16" key="2">
    <citation type="submission" date="2025-09" db="UniProtKB">
        <authorList>
            <consortium name="Ensembl"/>
        </authorList>
    </citation>
    <scope>IDENTIFICATION</scope>
</reference>
<dbReference type="InterPro" id="IPR050143">
    <property type="entry name" value="TRIM/RBCC"/>
</dbReference>
<evidence type="ECO:0000256" key="5">
    <source>
        <dbReference type="ARBA" id="ARBA00012483"/>
    </source>
</evidence>
<evidence type="ECO:0000256" key="10">
    <source>
        <dbReference type="ARBA" id="ARBA00022786"/>
    </source>
</evidence>
<keyword evidence="6" id="KW-0963">Cytoplasm</keyword>
<evidence type="ECO:0000256" key="1">
    <source>
        <dbReference type="ARBA" id="ARBA00000900"/>
    </source>
</evidence>
<keyword evidence="9 13" id="KW-0863">Zinc-finger</keyword>
<keyword evidence="8" id="KW-0479">Metal-binding</keyword>
<dbReference type="Gene3D" id="3.30.40.10">
    <property type="entry name" value="Zinc/RING finger domain, C3HC4 (zinc finger)"/>
    <property type="match status" value="1"/>
</dbReference>
<dbReference type="PROSITE" id="PS50119">
    <property type="entry name" value="ZF_BBOX"/>
    <property type="match status" value="1"/>
</dbReference>
<dbReference type="InterPro" id="IPR020457">
    <property type="entry name" value="Znf_B-box_chordata"/>
</dbReference>
<dbReference type="Ensembl" id="ENSSMRT00000012895.1">
    <property type="protein sequence ID" value="ENSSMRP00000011080.1"/>
    <property type="gene ID" value="ENSSMRG00000008699.1"/>
</dbReference>
<dbReference type="GO" id="GO:0008270">
    <property type="term" value="F:zinc ion binding"/>
    <property type="evidence" value="ECO:0007669"/>
    <property type="project" value="UniProtKB-KW"/>
</dbReference>
<dbReference type="CDD" id="cd19762">
    <property type="entry name" value="Bbox2_TRIM7-like"/>
    <property type="match status" value="1"/>
</dbReference>
<dbReference type="Proteomes" id="UP000694421">
    <property type="component" value="Unplaced"/>
</dbReference>
<dbReference type="Gene3D" id="3.30.160.60">
    <property type="entry name" value="Classic Zinc Finger"/>
    <property type="match status" value="1"/>
</dbReference>
<keyword evidence="10" id="KW-0833">Ubl conjugation pathway</keyword>
<dbReference type="AlphaFoldDB" id="A0A8D0BY46"/>
<proteinExistence type="inferred from homology"/>
<organism evidence="16 17">
    <name type="scientific">Salvator merianae</name>
    <name type="common">Argentine black and white tegu</name>
    <name type="synonym">Tupinambis merianae</name>
    <dbReference type="NCBI Taxonomy" id="96440"/>
    <lineage>
        <taxon>Eukaryota</taxon>
        <taxon>Metazoa</taxon>
        <taxon>Chordata</taxon>
        <taxon>Craniata</taxon>
        <taxon>Vertebrata</taxon>
        <taxon>Euteleostomi</taxon>
        <taxon>Lepidosauria</taxon>
        <taxon>Squamata</taxon>
        <taxon>Bifurcata</taxon>
        <taxon>Unidentata</taxon>
        <taxon>Episquamata</taxon>
        <taxon>Laterata</taxon>
        <taxon>Teiioidea</taxon>
        <taxon>Teiidae</taxon>
        <taxon>Salvator</taxon>
    </lineage>
</organism>
<dbReference type="InterPro" id="IPR013083">
    <property type="entry name" value="Znf_RING/FYVE/PHD"/>
</dbReference>
<keyword evidence="11" id="KW-0862">Zinc</keyword>
<dbReference type="CDD" id="cd16594">
    <property type="entry name" value="RING-HC_TRIM7-like_C-IV"/>
    <property type="match status" value="1"/>
</dbReference>
<dbReference type="Pfam" id="PF00643">
    <property type="entry name" value="zf-B_box"/>
    <property type="match status" value="1"/>
</dbReference>
<dbReference type="InterPro" id="IPR001841">
    <property type="entry name" value="Znf_RING"/>
</dbReference>
<feature type="domain" description="B box-type" evidence="15">
    <location>
        <begin position="89"/>
        <end position="130"/>
    </location>
</feature>
<evidence type="ECO:0000256" key="2">
    <source>
        <dbReference type="ARBA" id="ARBA00004496"/>
    </source>
</evidence>
<dbReference type="SUPFAM" id="SSF57850">
    <property type="entry name" value="RING/U-box"/>
    <property type="match status" value="1"/>
</dbReference>
<dbReference type="PROSITE" id="PS50089">
    <property type="entry name" value="ZF_RING_2"/>
    <property type="match status" value="1"/>
</dbReference>
<dbReference type="PROSITE" id="PS00518">
    <property type="entry name" value="ZF_RING_1"/>
    <property type="match status" value="1"/>
</dbReference>
<comment type="catalytic activity">
    <reaction evidence="1">
        <text>S-ubiquitinyl-[E2 ubiquitin-conjugating enzyme]-L-cysteine + [acceptor protein]-L-lysine = [E2 ubiquitin-conjugating enzyme]-L-cysteine + N(6)-ubiquitinyl-[acceptor protein]-L-lysine.</text>
        <dbReference type="EC" id="2.3.2.27"/>
    </reaction>
</comment>
<evidence type="ECO:0000256" key="11">
    <source>
        <dbReference type="ARBA" id="ARBA00022833"/>
    </source>
</evidence>
<dbReference type="SMART" id="SM00184">
    <property type="entry name" value="RING"/>
    <property type="match status" value="1"/>
</dbReference>
<evidence type="ECO:0000256" key="13">
    <source>
        <dbReference type="PROSITE-ProRule" id="PRU00024"/>
    </source>
</evidence>
<protein>
    <recommendedName>
        <fullName evidence="5">RING-type E3 ubiquitin transferase</fullName>
        <ecNumber evidence="5">2.3.2.27</ecNumber>
    </recommendedName>
</protein>
<evidence type="ECO:0000259" key="15">
    <source>
        <dbReference type="PROSITE" id="PS50119"/>
    </source>
</evidence>
<dbReference type="GeneTree" id="ENSGT01030000234669"/>
<evidence type="ECO:0000256" key="3">
    <source>
        <dbReference type="ARBA" id="ARBA00004906"/>
    </source>
</evidence>